<dbReference type="Proteomes" id="UP000831181">
    <property type="component" value="Plasmid p1unnamed"/>
</dbReference>
<dbReference type="KEGG" id="lbe:MOO44_00680"/>
<evidence type="ECO:0000313" key="2">
    <source>
        <dbReference type="Proteomes" id="UP000831181"/>
    </source>
</evidence>
<accession>A0A976X4P4</accession>
<protein>
    <submittedName>
        <fullName evidence="1">Uncharacterized protein</fullName>
    </submittedName>
</protein>
<keyword evidence="2" id="KW-1185">Reference proteome</keyword>
<organism evidence="1 2">
    <name type="scientific">Nicoliella spurrieriana</name>
    <dbReference type="NCBI Taxonomy" id="2925830"/>
    <lineage>
        <taxon>Bacteria</taxon>
        <taxon>Bacillati</taxon>
        <taxon>Bacillota</taxon>
        <taxon>Bacilli</taxon>
        <taxon>Lactobacillales</taxon>
        <taxon>Lactobacillaceae</taxon>
        <taxon>Nicoliella</taxon>
    </lineage>
</organism>
<dbReference type="AlphaFoldDB" id="A0A976X4P4"/>
<keyword evidence="1" id="KW-0614">Plasmid</keyword>
<evidence type="ECO:0000313" key="1">
    <source>
        <dbReference type="EMBL" id="UQS86188.1"/>
    </source>
</evidence>
<proteinExistence type="predicted"/>
<dbReference type="EMBL" id="CP093360">
    <property type="protein sequence ID" value="UQS86188.1"/>
    <property type="molecule type" value="Genomic_DNA"/>
</dbReference>
<name>A0A976X4P4_9LACO</name>
<gene>
    <name evidence="1" type="ORF">MOO44_00680</name>
</gene>
<geneLocation type="plasmid" evidence="1 2">
    <name>p1unnamed</name>
</geneLocation>
<sequence length="156" mass="17307">MGLIMVLASSLTLAACQNNNHEKAPKKSSLPATYFSSANSESTQNQKQQIAINNFVSSLKKNYKKLFKVSYDEGTDTAKLVPISKDLKQIIKLSNQNNSEGIKAWDSFVSGLQKTSANVAKQTKDKNFKINMTDYSNQDKVLYSVQNGKVLTNAYK</sequence>
<reference evidence="1" key="1">
    <citation type="journal article" date="2022" name="Int. J. Syst. Evol. Microbiol.">
        <title>Apilactobacillus apisilvae sp. nov., Nicolia spurrieriana gen. nov. sp. nov., Bombilactobacillus folatiphilus sp. nov. and Bombilactobacillus thymidiniphilus sp. nov., four new lactic acid bacterial isolates from stingless bees Tetragonula carbonaria and Austroplebeia australis.</title>
        <authorList>
            <person name="Oliphant S.A."/>
            <person name="Watson-Haigh N.S."/>
            <person name="Sumby K.M."/>
            <person name="Gardner J."/>
            <person name="Groom S."/>
            <person name="Jiranek V."/>
        </authorList>
    </citation>
    <scope>NUCLEOTIDE SEQUENCE</scope>
    <source>
        <strain evidence="1">SGEP1_A5</strain>
    </source>
</reference>